<dbReference type="AlphaFoldDB" id="A0A235B7G4"/>
<sequence length="110" mass="12326">MAINIKDLVDVSKLGKEMLLVEAPSPYTRFIDGKNTGEIAGYRYPVVLTEYNWDKIQVKIEGQTPQINPEQIKDGKPIKVTFENLEVNPFSQNGRVALSFKASSISVVKQ</sequence>
<organism evidence="1 2">
    <name type="scientific">Paludifilum halophilum</name>
    <dbReference type="NCBI Taxonomy" id="1642702"/>
    <lineage>
        <taxon>Bacteria</taxon>
        <taxon>Bacillati</taxon>
        <taxon>Bacillota</taxon>
        <taxon>Bacilli</taxon>
        <taxon>Bacillales</taxon>
        <taxon>Thermoactinomycetaceae</taxon>
        <taxon>Paludifilum</taxon>
    </lineage>
</organism>
<proteinExistence type="predicted"/>
<reference evidence="1 2" key="1">
    <citation type="submission" date="2017-07" db="EMBL/GenBank/DDBJ databases">
        <title>The genome sequence of Paludifilum halophilum highlights mechanisms for microbial adaptation to high salt environemnts.</title>
        <authorList>
            <person name="Belbahri L."/>
        </authorList>
    </citation>
    <scope>NUCLEOTIDE SEQUENCE [LARGE SCALE GENOMIC DNA]</scope>
    <source>
        <strain evidence="1 2">DSM 102817</strain>
    </source>
</reference>
<evidence type="ECO:0000313" key="1">
    <source>
        <dbReference type="EMBL" id="OYD08181.1"/>
    </source>
</evidence>
<dbReference type="OrthoDB" id="2990136at2"/>
<accession>A0A235B7G4</accession>
<protein>
    <submittedName>
        <fullName evidence="1">Uncharacterized protein</fullName>
    </submittedName>
</protein>
<keyword evidence="2" id="KW-1185">Reference proteome</keyword>
<dbReference type="RefSeq" id="WP_094264215.1">
    <property type="nucleotide sequence ID" value="NZ_NOWF01000004.1"/>
</dbReference>
<dbReference type="Proteomes" id="UP000215459">
    <property type="component" value="Unassembled WGS sequence"/>
</dbReference>
<comment type="caution">
    <text evidence="1">The sequence shown here is derived from an EMBL/GenBank/DDBJ whole genome shotgun (WGS) entry which is preliminary data.</text>
</comment>
<name>A0A235B7G4_9BACL</name>
<evidence type="ECO:0000313" key="2">
    <source>
        <dbReference type="Proteomes" id="UP000215459"/>
    </source>
</evidence>
<gene>
    <name evidence="1" type="ORF">CHM34_08775</name>
</gene>
<dbReference type="EMBL" id="NOWF01000004">
    <property type="protein sequence ID" value="OYD08181.1"/>
    <property type="molecule type" value="Genomic_DNA"/>
</dbReference>